<dbReference type="WBParaSite" id="JU765_v2.g14544.t1">
    <property type="protein sequence ID" value="JU765_v2.g14544.t1"/>
    <property type="gene ID" value="JU765_v2.g14544"/>
</dbReference>
<reference evidence="2" key="1">
    <citation type="submission" date="2022-11" db="UniProtKB">
        <authorList>
            <consortium name="WormBaseParasite"/>
        </authorList>
    </citation>
    <scope>IDENTIFICATION</scope>
</reference>
<evidence type="ECO:0000313" key="2">
    <source>
        <dbReference type="WBParaSite" id="JU765_v2.g14544.t1"/>
    </source>
</evidence>
<name>A0AC34QB07_9BILA</name>
<evidence type="ECO:0000313" key="1">
    <source>
        <dbReference type="Proteomes" id="UP000887576"/>
    </source>
</evidence>
<dbReference type="Proteomes" id="UP000887576">
    <property type="component" value="Unplaced"/>
</dbReference>
<accession>A0AC34QB07</accession>
<proteinExistence type="predicted"/>
<organism evidence="1 2">
    <name type="scientific">Panagrolaimus sp. JU765</name>
    <dbReference type="NCBI Taxonomy" id="591449"/>
    <lineage>
        <taxon>Eukaryota</taxon>
        <taxon>Metazoa</taxon>
        <taxon>Ecdysozoa</taxon>
        <taxon>Nematoda</taxon>
        <taxon>Chromadorea</taxon>
        <taxon>Rhabditida</taxon>
        <taxon>Tylenchina</taxon>
        <taxon>Panagrolaimomorpha</taxon>
        <taxon>Panagrolaimoidea</taxon>
        <taxon>Panagrolaimidae</taxon>
        <taxon>Panagrolaimus</taxon>
    </lineage>
</organism>
<sequence length="74" mass="8245">MVRNSGIEGILNIKSQTRRKRPTDLQNSVFDCHQSVGLQTSCHIQIKDTLIDFFKDARTKMKEAAASGSLPPSK</sequence>
<protein>
    <submittedName>
        <fullName evidence="2">Uncharacterized protein</fullName>
    </submittedName>
</protein>